<organism evidence="2 3">
    <name type="scientific">Paraburkholderia gardini</name>
    <dbReference type="NCBI Taxonomy" id="2823469"/>
    <lineage>
        <taxon>Bacteria</taxon>
        <taxon>Pseudomonadati</taxon>
        <taxon>Pseudomonadota</taxon>
        <taxon>Betaproteobacteria</taxon>
        <taxon>Burkholderiales</taxon>
        <taxon>Burkholderiaceae</taxon>
        <taxon>Paraburkholderia</taxon>
    </lineage>
</organism>
<name>A0ABM8U275_9BURK</name>
<proteinExistence type="predicted"/>
<dbReference type="EMBL" id="CAJQYY010000009">
    <property type="protein sequence ID" value="CAG4895594.1"/>
    <property type="molecule type" value="Genomic_DNA"/>
</dbReference>
<accession>A0ABM8U275</accession>
<protein>
    <recommendedName>
        <fullName evidence="4">Apea-like HEPN domain-containing protein</fullName>
    </recommendedName>
</protein>
<evidence type="ECO:0000313" key="2">
    <source>
        <dbReference type="EMBL" id="CAG4895594.1"/>
    </source>
</evidence>
<evidence type="ECO:0008006" key="4">
    <source>
        <dbReference type="Google" id="ProtNLM"/>
    </source>
</evidence>
<feature type="region of interest" description="Disordered" evidence="1">
    <location>
        <begin position="374"/>
        <end position="393"/>
    </location>
</feature>
<gene>
    <name evidence="2" type="ORF">R54767_01971</name>
</gene>
<dbReference type="RefSeq" id="WP_228977485.1">
    <property type="nucleotide sequence ID" value="NZ_CAJQYY010000009.1"/>
</dbReference>
<keyword evidence="3" id="KW-1185">Reference proteome</keyword>
<dbReference type="Proteomes" id="UP000789752">
    <property type="component" value="Unassembled WGS sequence"/>
</dbReference>
<evidence type="ECO:0000313" key="3">
    <source>
        <dbReference type="Proteomes" id="UP000789752"/>
    </source>
</evidence>
<comment type="caution">
    <text evidence="2">The sequence shown here is derived from an EMBL/GenBank/DDBJ whole genome shotgun (WGS) entry which is preliminary data.</text>
</comment>
<reference evidence="2 3" key="1">
    <citation type="submission" date="2021-04" db="EMBL/GenBank/DDBJ databases">
        <authorList>
            <person name="Vanwijnsberghe S."/>
        </authorList>
    </citation>
    <scope>NUCLEOTIDE SEQUENCE [LARGE SCALE GENOMIC DNA]</scope>
    <source>
        <strain evidence="2 3">LMG 32171</strain>
    </source>
</reference>
<evidence type="ECO:0000256" key="1">
    <source>
        <dbReference type="SAM" id="MobiDB-lite"/>
    </source>
</evidence>
<sequence>MSRPDHYWLHVPLETTPGMQLSAPRDRLLTVLGRGAQLLEREPYISFLSSSALVIKQWLLFDPLPESDAQCLLADLRQRLPVVSMNDGANFRIADSEPAVALNAAYDGSRPTLIPDHLTPAPVWDDRAGSCSWEARDVLEVTLADCPPVIDHRLRAALELYVTSQYDFLPRSLFLAKLTILDGLAIRAKRNAEVANWIDQKRLEAEVFGDLALLSALGGLKMESHTSAIRTLARRAVVSLGGSNAEATRQAKAVGGLYKTRSDLAHQSSPVNLDRDLGIATQLTRLVLNAAVSNPAILDADSGEDASVQSGLQLRAQWIEEADAAIRRMGPDCAAVENAIRRPLVMGKLGVLTAQLADGRGWKIGHGVAQSLSDEDSADLAERDESFGTRIRR</sequence>